<dbReference type="InterPro" id="IPR036614">
    <property type="entry name" value="RusA-like_sf"/>
</dbReference>
<comment type="caution">
    <text evidence="1">The sequence shown here is derived from an EMBL/GenBank/DDBJ whole genome shotgun (WGS) entry which is preliminary data.</text>
</comment>
<dbReference type="InterPro" id="IPR008822">
    <property type="entry name" value="Endonuclease_RusA-like"/>
</dbReference>
<dbReference type="AlphaFoldDB" id="A0A7C1TAN8"/>
<gene>
    <name evidence="1" type="ORF">ENP70_19220</name>
</gene>
<dbReference type="GO" id="GO:0006281">
    <property type="term" value="P:DNA repair"/>
    <property type="evidence" value="ECO:0007669"/>
    <property type="project" value="InterPro"/>
</dbReference>
<dbReference type="GO" id="GO:0006310">
    <property type="term" value="P:DNA recombination"/>
    <property type="evidence" value="ECO:0007669"/>
    <property type="project" value="InterPro"/>
</dbReference>
<name>A0A7C1TAN8_9HYPH</name>
<dbReference type="Pfam" id="PF05866">
    <property type="entry name" value="RusA"/>
    <property type="match status" value="1"/>
</dbReference>
<dbReference type="EMBL" id="DSKI01000987">
    <property type="protein sequence ID" value="HEB45767.1"/>
    <property type="molecule type" value="Genomic_DNA"/>
</dbReference>
<evidence type="ECO:0000313" key="1">
    <source>
        <dbReference type="EMBL" id="HEB45767.1"/>
    </source>
</evidence>
<dbReference type="SUPFAM" id="SSF103084">
    <property type="entry name" value="Holliday junction resolvase RusA"/>
    <property type="match status" value="1"/>
</dbReference>
<accession>A0A7C1TAN8</accession>
<sequence length="146" mass="16419">MEGLLFPFDFFVLGTPLSLQARSTSLRRWKDTVAQAAAARIRERDIQTFLLPSSLAITIYYFPLAPMGGDIDNIVKPILDALIGVVYLDDQMIEMVTVQKFEPDIAWEISSQSQQLASALDHMSSSEASTPVVYVHIADDLSWRRR</sequence>
<organism evidence="1">
    <name type="scientific">Agrobacterium albertimagni</name>
    <dbReference type="NCBI Taxonomy" id="147266"/>
    <lineage>
        <taxon>Bacteria</taxon>
        <taxon>Pseudomonadati</taxon>
        <taxon>Pseudomonadota</taxon>
        <taxon>Alphaproteobacteria</taxon>
        <taxon>Hyphomicrobiales</taxon>
        <taxon>Rhizobiaceae</taxon>
        <taxon>Rhizobium/Agrobacterium group</taxon>
        <taxon>Agrobacterium</taxon>
    </lineage>
</organism>
<dbReference type="GO" id="GO:0000287">
    <property type="term" value="F:magnesium ion binding"/>
    <property type="evidence" value="ECO:0007669"/>
    <property type="project" value="InterPro"/>
</dbReference>
<protein>
    <submittedName>
        <fullName evidence="1">RusA family crossover junction endodeoxyribonuclease</fullName>
    </submittedName>
</protein>
<proteinExistence type="predicted"/>
<dbReference type="Gene3D" id="3.30.1330.70">
    <property type="entry name" value="Holliday junction resolvase RusA"/>
    <property type="match status" value="1"/>
</dbReference>
<reference evidence="1" key="1">
    <citation type="journal article" date="2020" name="mSystems">
        <title>Genome- and Community-Level Interaction Insights into Carbon Utilization and Element Cycling Functions of Hydrothermarchaeota in Hydrothermal Sediment.</title>
        <authorList>
            <person name="Zhou Z."/>
            <person name="Liu Y."/>
            <person name="Xu W."/>
            <person name="Pan J."/>
            <person name="Luo Z.H."/>
            <person name="Li M."/>
        </authorList>
    </citation>
    <scope>NUCLEOTIDE SEQUENCE [LARGE SCALE GENOMIC DNA]</scope>
    <source>
        <strain evidence="1">SpSt-243</strain>
    </source>
</reference>